<feature type="compositionally biased region" description="Basic and acidic residues" evidence="7">
    <location>
        <begin position="414"/>
        <end position="435"/>
    </location>
</feature>
<comment type="caution">
    <text evidence="9">The sequence shown here is derived from an EMBL/GenBank/DDBJ whole genome shotgun (WGS) entry which is preliminary data.</text>
</comment>
<feature type="region of interest" description="Disordered" evidence="7">
    <location>
        <begin position="25"/>
        <end position="68"/>
    </location>
</feature>
<dbReference type="AlphaFoldDB" id="A0A9Q5HYZ9"/>
<dbReference type="InterPro" id="IPR037817">
    <property type="entry name" value="TAF7"/>
</dbReference>
<dbReference type="GO" id="GO:0051123">
    <property type="term" value="P:RNA polymerase II preinitiation complex assembly"/>
    <property type="evidence" value="ECO:0007669"/>
    <property type="project" value="TreeGrafter"/>
</dbReference>
<protein>
    <recommendedName>
        <fullName evidence="8">TAFII55 protein conserved region domain-containing protein</fullName>
    </recommendedName>
</protein>
<dbReference type="SMART" id="SM01370">
    <property type="entry name" value="TAFII55_N"/>
    <property type="match status" value="1"/>
</dbReference>
<dbReference type="Pfam" id="PF04658">
    <property type="entry name" value="TAFII55_N"/>
    <property type="match status" value="1"/>
</dbReference>
<evidence type="ECO:0000256" key="6">
    <source>
        <dbReference type="SAM" id="Coils"/>
    </source>
</evidence>
<feature type="region of interest" description="Disordered" evidence="7">
    <location>
        <begin position="286"/>
        <end position="311"/>
    </location>
</feature>
<keyword evidence="10" id="KW-1185">Reference proteome</keyword>
<evidence type="ECO:0000256" key="2">
    <source>
        <dbReference type="ARBA" id="ARBA00009368"/>
    </source>
</evidence>
<keyword evidence="5" id="KW-0539">Nucleus</keyword>
<dbReference type="OrthoDB" id="153872at2759"/>
<evidence type="ECO:0000256" key="1">
    <source>
        <dbReference type="ARBA" id="ARBA00004123"/>
    </source>
</evidence>
<evidence type="ECO:0000256" key="5">
    <source>
        <dbReference type="ARBA" id="ARBA00023242"/>
    </source>
</evidence>
<name>A0A9Q5HYZ9_SANBA</name>
<dbReference type="InterPro" id="IPR006751">
    <property type="entry name" value="TAFII55_prot_cons_reg"/>
</dbReference>
<keyword evidence="3" id="KW-0805">Transcription regulation</keyword>
<reference evidence="9" key="1">
    <citation type="submission" date="2016-06" db="EMBL/GenBank/DDBJ databases">
        <title>Draft Genome sequence of the fungus Inonotus baumii.</title>
        <authorList>
            <person name="Zhu H."/>
            <person name="Lin W."/>
        </authorList>
    </citation>
    <scope>NUCLEOTIDE SEQUENCE</scope>
    <source>
        <strain evidence="9">821</strain>
    </source>
</reference>
<evidence type="ECO:0000256" key="3">
    <source>
        <dbReference type="ARBA" id="ARBA00023015"/>
    </source>
</evidence>
<keyword evidence="6" id="KW-0175">Coiled coil</keyword>
<evidence type="ECO:0000256" key="7">
    <source>
        <dbReference type="SAM" id="MobiDB-lite"/>
    </source>
</evidence>
<feature type="coiled-coil region" evidence="6">
    <location>
        <begin position="230"/>
        <end position="257"/>
    </location>
</feature>
<proteinExistence type="inferred from homology"/>
<evidence type="ECO:0000256" key="4">
    <source>
        <dbReference type="ARBA" id="ARBA00023163"/>
    </source>
</evidence>
<feature type="domain" description="TAFII55 protein conserved region" evidence="8">
    <location>
        <begin position="106"/>
        <end position="256"/>
    </location>
</feature>
<feature type="region of interest" description="Disordered" evidence="7">
    <location>
        <begin position="328"/>
        <end position="359"/>
    </location>
</feature>
<evidence type="ECO:0000313" key="9">
    <source>
        <dbReference type="EMBL" id="OCB88460.1"/>
    </source>
</evidence>
<feature type="region of interest" description="Disordered" evidence="7">
    <location>
        <begin position="414"/>
        <end position="444"/>
    </location>
</feature>
<dbReference type="EMBL" id="LNZH02000178">
    <property type="protein sequence ID" value="OCB88460.1"/>
    <property type="molecule type" value="Genomic_DNA"/>
</dbReference>
<dbReference type="GO" id="GO:0005669">
    <property type="term" value="C:transcription factor TFIID complex"/>
    <property type="evidence" value="ECO:0007669"/>
    <property type="project" value="InterPro"/>
</dbReference>
<evidence type="ECO:0000313" key="10">
    <source>
        <dbReference type="Proteomes" id="UP000757232"/>
    </source>
</evidence>
<comment type="similarity">
    <text evidence="2">Belongs to the TAF7 family.</text>
</comment>
<keyword evidence="4" id="KW-0804">Transcription</keyword>
<accession>A0A9Q5HYZ9</accession>
<dbReference type="GO" id="GO:0016251">
    <property type="term" value="F:RNA polymerase II general transcription initiation factor activity"/>
    <property type="evidence" value="ECO:0007669"/>
    <property type="project" value="TreeGrafter"/>
</dbReference>
<sequence>MADEDVDVIDVDGTVEEPTRIEDSVDSQTFYANPPRTIAESVMRSSRRRSTPPVGISTRSTTSRPKAKPKLKLKLSEKAQAAMASGTSFLGPYDRELDSDDEDLAFEEQFILRMPPGEDLENLRKVVAARDMSPDVWFKFKDSRRAVFHIGNSLYSAKLVDLPCLIESQKTLDNRQMFKVADICQMLVVEDKIESEDVVANQRGFNLDEFIYPHGITPPLHHVRKRRFRNRINRRTIETVEQEVERLLDEDARATQLQYTVLDNVNPDLSDSEFLDQEDRHGAESLLAGIGTPTPGPGADGESLMDEDDEGEIDEELAAELDMALGDEAEDGDEDGEDGDDEEDESDEEDEDEDEDDEAVQAKRLLNEEIRDLEAAVAKKKGEIASSANPIIKRRFEDALRKLQADLDSKILQRDELSEQQRMRKEGFVPPRDDLDPNDDEDGGVMDLDYMSSPASSSSSSSIPLLHECLPDCPVMLKVIDRFKGIFDDADFTPTNEDLAYALMQGFHVVKEMYDNGNISEEMFDHVLILIERYCESDEYESDEIEELPELKGPTVTGGAPLKSSYIRGILSSIGCSPAACEDMTNDEAASTLLENMERVRILAWQGKLDRLDLCRIRCFAMDNIEAMENKKRRKAKKAKSRK</sequence>
<dbReference type="Proteomes" id="UP000757232">
    <property type="component" value="Unassembled WGS sequence"/>
</dbReference>
<organism evidence="9 10">
    <name type="scientific">Sanghuangporus baumii</name>
    <name type="common">Phellinus baumii</name>
    <dbReference type="NCBI Taxonomy" id="108892"/>
    <lineage>
        <taxon>Eukaryota</taxon>
        <taxon>Fungi</taxon>
        <taxon>Dikarya</taxon>
        <taxon>Basidiomycota</taxon>
        <taxon>Agaricomycotina</taxon>
        <taxon>Agaricomycetes</taxon>
        <taxon>Hymenochaetales</taxon>
        <taxon>Hymenochaetaceae</taxon>
        <taxon>Sanghuangporus</taxon>
    </lineage>
</organism>
<comment type="subcellular location">
    <subcellularLocation>
        <location evidence="1">Nucleus</location>
    </subcellularLocation>
</comment>
<dbReference type="PANTHER" id="PTHR12228">
    <property type="entry name" value="TRANSCRIPTION INITIATION FACTOR TFIID 55 KD SUBUNIT-RELATED"/>
    <property type="match status" value="1"/>
</dbReference>
<dbReference type="CDD" id="cd08047">
    <property type="entry name" value="TAF7"/>
    <property type="match status" value="1"/>
</dbReference>
<dbReference type="PANTHER" id="PTHR12228:SF0">
    <property type="entry name" value="TATA-BOX BINDING PROTEIN ASSOCIATED FACTOR 7"/>
    <property type="match status" value="1"/>
</dbReference>
<gene>
    <name evidence="9" type="ORF">A7U60_g4368</name>
</gene>
<evidence type="ECO:0000259" key="8">
    <source>
        <dbReference type="SMART" id="SM01370"/>
    </source>
</evidence>